<protein>
    <submittedName>
        <fullName evidence="2">Uncharacterized protein</fullName>
    </submittedName>
</protein>
<name>A0A7S3C5B6_9EUKA</name>
<proteinExistence type="predicted"/>
<dbReference type="SUPFAM" id="SSF82185">
    <property type="entry name" value="Histone H3 K4-specific methyltransferase SET7/9 N-terminal domain"/>
    <property type="match status" value="1"/>
</dbReference>
<dbReference type="AlphaFoldDB" id="A0A7S3C5B6"/>
<accession>A0A7S3C5B6</accession>
<evidence type="ECO:0000313" key="2">
    <source>
        <dbReference type="EMBL" id="CAE0152906.1"/>
    </source>
</evidence>
<gene>
    <name evidence="2" type="ORF">HERI1096_LOCUS39733</name>
</gene>
<organism evidence="2">
    <name type="scientific">Haptolina ericina</name>
    <dbReference type="NCBI Taxonomy" id="156174"/>
    <lineage>
        <taxon>Eukaryota</taxon>
        <taxon>Haptista</taxon>
        <taxon>Haptophyta</taxon>
        <taxon>Prymnesiophyceae</taxon>
        <taxon>Prymnesiales</taxon>
        <taxon>Prymnesiaceae</taxon>
        <taxon>Haptolina</taxon>
    </lineage>
</organism>
<reference evidence="2" key="1">
    <citation type="submission" date="2021-01" db="EMBL/GenBank/DDBJ databases">
        <authorList>
            <person name="Corre E."/>
            <person name="Pelletier E."/>
            <person name="Niang G."/>
            <person name="Scheremetjew M."/>
            <person name="Finn R."/>
            <person name="Kale V."/>
            <person name="Holt S."/>
            <person name="Cochrane G."/>
            <person name="Meng A."/>
            <person name="Brown T."/>
            <person name="Cohen L."/>
        </authorList>
    </citation>
    <scope>NUCLEOTIDE SEQUENCE</scope>
    <source>
        <strain evidence="2">CCMP281</strain>
    </source>
</reference>
<evidence type="ECO:0000256" key="1">
    <source>
        <dbReference type="SAM" id="MobiDB-lite"/>
    </source>
</evidence>
<sequence length="319" mass="33954">MAQGESVLGSDKGVMMLRDRFCQTPDLSSGNWKVTPGWLVETGLRCIGMSEADADRWEAEANPWGEGQQANDAIDQIAGVLRGAPREERGAMLQQLKAIEAGVLGELSGRSACGEQRQGLISGCPQGRADRGRVPGRGGADSDAEQQPLKLRGGLLFFGGADSFGNPHGFGELLLADGSVHTGSFQGGAADSDGIYYDCKGSVHMGCWKANRRVGTFDVVDGNGRRWVDGYDETGKWTSRKREGEAVAAAVEEGPPVPAVACPNCSVRFHAGYNFKCRRHVGRWDGPAQGGTGRWVCCGAREEHSPGCQIVAMHTAPYA</sequence>
<feature type="region of interest" description="Disordered" evidence="1">
    <location>
        <begin position="124"/>
        <end position="145"/>
    </location>
</feature>
<dbReference type="EMBL" id="HBHX01071831">
    <property type="protein sequence ID" value="CAE0152906.1"/>
    <property type="molecule type" value="Transcribed_RNA"/>
</dbReference>